<dbReference type="Gene3D" id="3.30.565.10">
    <property type="entry name" value="Histidine kinase-like ATPase, C-terminal domain"/>
    <property type="match status" value="1"/>
</dbReference>
<dbReference type="GO" id="GO:0006935">
    <property type="term" value="P:chemotaxis"/>
    <property type="evidence" value="ECO:0007669"/>
    <property type="project" value="InterPro"/>
</dbReference>
<keyword evidence="7" id="KW-0902">Two-component regulatory system</keyword>
<dbReference type="FunFam" id="3.30.565.10:FF:000016">
    <property type="entry name" value="Chemotaxis protein CheA, putative"/>
    <property type="match status" value="1"/>
</dbReference>
<dbReference type="SUPFAM" id="SSF47384">
    <property type="entry name" value="Homodimeric domain of signal transducing histidine kinase"/>
    <property type="match status" value="1"/>
</dbReference>
<dbReference type="PANTHER" id="PTHR43395:SF1">
    <property type="entry name" value="CHEMOTAXIS PROTEIN CHEA"/>
    <property type="match status" value="1"/>
</dbReference>
<dbReference type="Proteomes" id="UP000182413">
    <property type="component" value="Unassembled WGS sequence"/>
</dbReference>
<dbReference type="EMBL" id="FNAE01000008">
    <property type="protein sequence ID" value="SDF44552.1"/>
    <property type="molecule type" value="Genomic_DNA"/>
</dbReference>
<dbReference type="EMBL" id="JAWXXP010000001">
    <property type="protein sequence ID" value="MDX5995201.1"/>
    <property type="molecule type" value="Genomic_DNA"/>
</dbReference>
<gene>
    <name evidence="15" type="ORF">SAMN05216575_10824</name>
    <name evidence="14" type="ORF">SIM71_24315</name>
</gene>
<evidence type="ECO:0000313" key="14">
    <source>
        <dbReference type="EMBL" id="MDX5995201.1"/>
    </source>
</evidence>
<dbReference type="Pfam" id="PF01584">
    <property type="entry name" value="CheW"/>
    <property type="match status" value="1"/>
</dbReference>
<dbReference type="InterPro" id="IPR005467">
    <property type="entry name" value="His_kinase_dom"/>
</dbReference>
<evidence type="ECO:0000259" key="13">
    <source>
        <dbReference type="PROSITE" id="PS50894"/>
    </source>
</evidence>
<dbReference type="InterPro" id="IPR051315">
    <property type="entry name" value="Bact_Chemotaxis_CheA"/>
</dbReference>
<dbReference type="SMART" id="SM00387">
    <property type="entry name" value="HATPase_c"/>
    <property type="match status" value="1"/>
</dbReference>
<evidence type="ECO:0000259" key="12">
    <source>
        <dbReference type="PROSITE" id="PS50851"/>
    </source>
</evidence>
<dbReference type="Pfam" id="PF02895">
    <property type="entry name" value="H-kinase_dim"/>
    <property type="match status" value="1"/>
</dbReference>
<evidence type="ECO:0000313" key="16">
    <source>
        <dbReference type="Proteomes" id="UP000182413"/>
    </source>
</evidence>
<dbReference type="RefSeq" id="WP_074681222.1">
    <property type="nucleotide sequence ID" value="NZ_CBCSET010000005.1"/>
</dbReference>
<reference evidence="14 17" key="2">
    <citation type="submission" date="2023-11" db="EMBL/GenBank/DDBJ databases">
        <title>MicrobeMod: A computational toolkit for identifying prokaryotic methylation and restriction-modification with nanopore sequencing.</title>
        <authorList>
            <person name="Crits-Christoph A."/>
            <person name="Kang S.C."/>
            <person name="Lee H."/>
            <person name="Ostrov N."/>
        </authorList>
    </citation>
    <scope>NUCLEOTIDE SEQUENCE [LARGE SCALE GENOMIC DNA]</scope>
    <source>
        <strain evidence="14 17">ATCC BAA-571</strain>
    </source>
</reference>
<dbReference type="SUPFAM" id="SSF55874">
    <property type="entry name" value="ATPase domain of HSP90 chaperone/DNA topoisomerase II/histidine kinase"/>
    <property type="match status" value="1"/>
</dbReference>
<dbReference type="SMART" id="SM00260">
    <property type="entry name" value="CheW"/>
    <property type="match status" value="1"/>
</dbReference>
<comment type="function">
    <text evidence="8">Involved in the transmission of sensory signals from the chemoreceptors to the flagellar motors. CheA is autophosphorylated; it can transfer its phosphate group to either CheB or CheY.</text>
</comment>
<feature type="region of interest" description="Disordered" evidence="10">
    <location>
        <begin position="291"/>
        <end position="353"/>
    </location>
</feature>
<feature type="compositionally biased region" description="Pro residues" evidence="10">
    <location>
        <begin position="298"/>
        <end position="308"/>
    </location>
</feature>
<dbReference type="InterPro" id="IPR003594">
    <property type="entry name" value="HATPase_dom"/>
</dbReference>
<dbReference type="InterPro" id="IPR002545">
    <property type="entry name" value="CheW-lke_dom"/>
</dbReference>
<feature type="modified residue" description="Phosphohistidine" evidence="9">
    <location>
        <position position="49"/>
    </location>
</feature>
<keyword evidence="6 15" id="KW-0418">Kinase</keyword>
<keyword evidence="4 9" id="KW-0597">Phosphoprotein</keyword>
<evidence type="ECO:0000313" key="17">
    <source>
        <dbReference type="Proteomes" id="UP001278050"/>
    </source>
</evidence>
<evidence type="ECO:0000259" key="11">
    <source>
        <dbReference type="PROSITE" id="PS50109"/>
    </source>
</evidence>
<evidence type="ECO:0000256" key="5">
    <source>
        <dbReference type="ARBA" id="ARBA00022679"/>
    </source>
</evidence>
<organism evidence="15 16">
    <name type="scientific">Ectopseudomonas alcaliphila</name>
    <dbReference type="NCBI Taxonomy" id="101564"/>
    <lineage>
        <taxon>Bacteria</taxon>
        <taxon>Pseudomonadati</taxon>
        <taxon>Pseudomonadota</taxon>
        <taxon>Gammaproteobacteria</taxon>
        <taxon>Pseudomonadales</taxon>
        <taxon>Pseudomonadaceae</taxon>
        <taxon>Ectopseudomonas</taxon>
    </lineage>
</organism>
<dbReference type="Gene3D" id="2.30.30.40">
    <property type="entry name" value="SH3 Domains"/>
    <property type="match status" value="1"/>
</dbReference>
<evidence type="ECO:0000256" key="3">
    <source>
        <dbReference type="ARBA" id="ARBA00021495"/>
    </source>
</evidence>
<dbReference type="Pfam" id="PF02518">
    <property type="entry name" value="HATPase_c"/>
    <property type="match status" value="1"/>
</dbReference>
<dbReference type="EC" id="2.7.13.3" evidence="2"/>
<dbReference type="InterPro" id="IPR036097">
    <property type="entry name" value="HisK_dim/P_sf"/>
</dbReference>
<feature type="domain" description="CheW-like" evidence="12">
    <location>
        <begin position="602"/>
        <end position="736"/>
    </location>
</feature>
<dbReference type="PRINTS" id="PR00344">
    <property type="entry name" value="BCTRLSENSOR"/>
</dbReference>
<dbReference type="PROSITE" id="PS50109">
    <property type="entry name" value="HIS_KIN"/>
    <property type="match status" value="1"/>
</dbReference>
<dbReference type="FunFam" id="2.30.30.40:FF:000048">
    <property type="entry name" value="Chemotaxis protein CheA, putative"/>
    <property type="match status" value="1"/>
</dbReference>
<dbReference type="Pfam" id="PF01627">
    <property type="entry name" value="Hpt"/>
    <property type="match status" value="1"/>
</dbReference>
<keyword evidence="5 14" id="KW-0808">Transferase</keyword>
<evidence type="ECO:0000256" key="9">
    <source>
        <dbReference type="PROSITE-ProRule" id="PRU00110"/>
    </source>
</evidence>
<reference evidence="15 16" key="1">
    <citation type="submission" date="2016-10" db="EMBL/GenBank/DDBJ databases">
        <authorList>
            <person name="de Groot N.N."/>
        </authorList>
    </citation>
    <scope>NUCLEOTIDE SEQUENCE [LARGE SCALE GENOMIC DNA]</scope>
    <source>
        <strain evidence="15 16">JCM 10630</strain>
    </source>
</reference>
<feature type="compositionally biased region" description="Low complexity" evidence="10">
    <location>
        <begin position="130"/>
        <end position="144"/>
    </location>
</feature>
<evidence type="ECO:0000256" key="1">
    <source>
        <dbReference type="ARBA" id="ARBA00000085"/>
    </source>
</evidence>
<dbReference type="SUPFAM" id="SSF47226">
    <property type="entry name" value="Histidine-containing phosphotransfer domain, HPT domain"/>
    <property type="match status" value="1"/>
</dbReference>
<dbReference type="CDD" id="cd00731">
    <property type="entry name" value="CheA_reg"/>
    <property type="match status" value="1"/>
</dbReference>
<dbReference type="SUPFAM" id="SSF50341">
    <property type="entry name" value="CheW-like"/>
    <property type="match status" value="1"/>
</dbReference>
<evidence type="ECO:0000256" key="8">
    <source>
        <dbReference type="ARBA" id="ARBA00035100"/>
    </source>
</evidence>
<dbReference type="InterPro" id="IPR036890">
    <property type="entry name" value="HATPase_C_sf"/>
</dbReference>
<dbReference type="InterPro" id="IPR036641">
    <property type="entry name" value="HPT_dom_sf"/>
</dbReference>
<dbReference type="GO" id="GO:0005737">
    <property type="term" value="C:cytoplasm"/>
    <property type="evidence" value="ECO:0007669"/>
    <property type="project" value="InterPro"/>
</dbReference>
<dbReference type="PROSITE" id="PS50894">
    <property type="entry name" value="HPT"/>
    <property type="match status" value="1"/>
</dbReference>
<keyword evidence="17" id="KW-1185">Reference proteome</keyword>
<dbReference type="CDD" id="cd00088">
    <property type="entry name" value="HPT"/>
    <property type="match status" value="1"/>
</dbReference>
<dbReference type="InterPro" id="IPR004105">
    <property type="entry name" value="CheA-like_dim"/>
</dbReference>
<evidence type="ECO:0000256" key="7">
    <source>
        <dbReference type="ARBA" id="ARBA00023012"/>
    </source>
</evidence>
<comment type="catalytic activity">
    <reaction evidence="1">
        <text>ATP + protein L-histidine = ADP + protein N-phospho-L-histidine.</text>
        <dbReference type="EC" id="2.7.13.3"/>
    </reaction>
</comment>
<feature type="region of interest" description="Disordered" evidence="10">
    <location>
        <begin position="130"/>
        <end position="163"/>
    </location>
</feature>
<feature type="domain" description="Histidine kinase" evidence="11">
    <location>
        <begin position="391"/>
        <end position="600"/>
    </location>
</feature>
<dbReference type="InterPro" id="IPR037006">
    <property type="entry name" value="CheA-like_homodim_sf"/>
</dbReference>
<evidence type="ECO:0000256" key="6">
    <source>
        <dbReference type="ARBA" id="ARBA00022777"/>
    </source>
</evidence>
<dbReference type="CDD" id="cd16916">
    <property type="entry name" value="HATPase_CheA-like"/>
    <property type="match status" value="1"/>
</dbReference>
<dbReference type="InterPro" id="IPR008207">
    <property type="entry name" value="Sig_transdc_His_kin_Hpt_dom"/>
</dbReference>
<name>A0A1G7L4S9_9GAMM</name>
<dbReference type="PROSITE" id="PS50851">
    <property type="entry name" value="CHEW"/>
    <property type="match status" value="1"/>
</dbReference>
<evidence type="ECO:0000256" key="4">
    <source>
        <dbReference type="ARBA" id="ARBA00022553"/>
    </source>
</evidence>
<evidence type="ECO:0000256" key="2">
    <source>
        <dbReference type="ARBA" id="ARBA00012438"/>
    </source>
</evidence>
<dbReference type="InterPro" id="IPR036061">
    <property type="entry name" value="CheW-like_dom_sf"/>
</dbReference>
<proteinExistence type="predicted"/>
<sequence length="738" mass="78539">MSFGADEEILQDFLVEAGEILEQLSEQLVELESRPDDMNLLNAIFRGFHTVKGGAGFLQLNELVECCHIAENVFDILRKGERRVDSELMDVVLEALDAVNGMFGEVRERREPTPASPELLAALARLAEPGGAEAAPAPVQQAEPEPAPVPQPAAPSAPSGDITDSEFEQLLDALGEAPAAAPSAQSSAGDEITDDEFESLLDQLHGKGQFAGTVETSAAAAVASAPAGATAGDDITDDEFEALLDQLHGKGQFAATAEAAAPATTVAAATAPAGDEITDDEFESLLDQLHGKGKFVPPSEPAPTPAPAAKPAVAAKAAPASPAPAKAEPAAVRTPAAPATAADKAPAASEAETTVRVDTARLDEIMNMVGELVLVRNRLVRLGLNSGDEAMSKAVSNLDVVTADLQTSVMKTRMQPIKKVFGRFPRLVRDLARNLKKEINLELVGEETDLDKNLVEALADPLVHLVRNAVDHGVETPEEREKSGKARAGRVVLSAEQEGDHILLSITDDGKGMDADVLRAKAVEKGLLDKDAADRLNEFECYNLIFAPGFSTKTEISDVSGRGVGMDVVKTKISQLNGTVNVFSQKGQGSKIIIKVPLTLAIMPTLMVMLENQAFAFPLVNVNEIFHLDLSRTNVVDGQEVVIVRDKALPLFYLKRWLVPQAFHEGQREGHVVILTVGSQRIGFVVDQLVGQEEVVIKPLGKMLQGTPGMSGATITGDGRIALILDVPSMLKRYARRF</sequence>
<dbReference type="Proteomes" id="UP001278050">
    <property type="component" value="Unassembled WGS sequence"/>
</dbReference>
<evidence type="ECO:0000256" key="10">
    <source>
        <dbReference type="SAM" id="MobiDB-lite"/>
    </source>
</evidence>
<feature type="compositionally biased region" description="Low complexity" evidence="10">
    <location>
        <begin position="309"/>
        <end position="352"/>
    </location>
</feature>
<accession>A0A1G7L4S9</accession>
<dbReference type="InterPro" id="IPR004358">
    <property type="entry name" value="Sig_transdc_His_kin-like_C"/>
</dbReference>
<dbReference type="PANTHER" id="PTHR43395">
    <property type="entry name" value="SENSOR HISTIDINE KINASE CHEA"/>
    <property type="match status" value="1"/>
</dbReference>
<feature type="domain" description="HPt" evidence="13">
    <location>
        <begin position="2"/>
        <end position="106"/>
    </location>
</feature>
<dbReference type="GO" id="GO:0000155">
    <property type="term" value="F:phosphorelay sensor kinase activity"/>
    <property type="evidence" value="ECO:0007669"/>
    <property type="project" value="InterPro"/>
</dbReference>
<dbReference type="Gene3D" id="1.20.120.160">
    <property type="entry name" value="HPT domain"/>
    <property type="match status" value="1"/>
</dbReference>
<protein>
    <recommendedName>
        <fullName evidence="3">Chemotaxis protein CheA</fullName>
        <ecNumber evidence="2">2.7.13.3</ecNumber>
    </recommendedName>
</protein>
<dbReference type="SMART" id="SM00073">
    <property type="entry name" value="HPT"/>
    <property type="match status" value="1"/>
</dbReference>
<dbReference type="Gene3D" id="1.10.287.560">
    <property type="entry name" value="Histidine kinase CheA-like, homodimeric domain"/>
    <property type="match status" value="1"/>
</dbReference>
<dbReference type="SMART" id="SM01231">
    <property type="entry name" value="H-kinase_dim"/>
    <property type="match status" value="1"/>
</dbReference>
<dbReference type="AlphaFoldDB" id="A0A1G7L4S9"/>
<dbReference type="OrthoDB" id="9803176at2"/>
<feature type="compositionally biased region" description="Pro residues" evidence="10">
    <location>
        <begin position="145"/>
        <end position="155"/>
    </location>
</feature>
<evidence type="ECO:0000313" key="15">
    <source>
        <dbReference type="EMBL" id="SDF44552.1"/>
    </source>
</evidence>
<dbReference type="FunFam" id="1.20.120.160:FF:000008">
    <property type="entry name" value="Chemotaxis sensor histidine kinase CheA"/>
    <property type="match status" value="1"/>
</dbReference>